<dbReference type="InterPro" id="IPR029044">
    <property type="entry name" value="Nucleotide-diphossugar_trans"/>
</dbReference>
<dbReference type="EMBL" id="JADFFL010000003">
    <property type="protein sequence ID" value="MBE9662408.1"/>
    <property type="molecule type" value="Genomic_DNA"/>
</dbReference>
<proteinExistence type="predicted"/>
<keyword evidence="2" id="KW-1185">Reference proteome</keyword>
<name>A0A929KYS4_9SPHI</name>
<comment type="caution">
    <text evidence="1">The sequence shown here is derived from an EMBL/GenBank/DDBJ whole genome shotgun (WGS) entry which is preliminary data.</text>
</comment>
<gene>
    <name evidence="1" type="ORF">IRJ16_10975</name>
</gene>
<dbReference type="SUPFAM" id="SSF53448">
    <property type="entry name" value="Nucleotide-diphospho-sugar transferases"/>
    <property type="match status" value="1"/>
</dbReference>
<dbReference type="Proteomes" id="UP000622475">
    <property type="component" value="Unassembled WGS sequence"/>
</dbReference>
<organism evidence="1 2">
    <name type="scientific">Mucilaginibacter myungsuensis</name>
    <dbReference type="NCBI Taxonomy" id="649104"/>
    <lineage>
        <taxon>Bacteria</taxon>
        <taxon>Pseudomonadati</taxon>
        <taxon>Bacteroidota</taxon>
        <taxon>Sphingobacteriia</taxon>
        <taxon>Sphingobacteriales</taxon>
        <taxon>Sphingobacteriaceae</taxon>
        <taxon>Mucilaginibacter</taxon>
    </lineage>
</organism>
<dbReference type="RefSeq" id="WP_194111578.1">
    <property type="nucleotide sequence ID" value="NZ_JADFFL010000003.1"/>
</dbReference>
<reference evidence="1" key="1">
    <citation type="submission" date="2020-10" db="EMBL/GenBank/DDBJ databases">
        <title>Mucilaginibacter mali sp. nov., isolated from rhizosphere soil of apple orchard.</title>
        <authorList>
            <person name="Lee J.-S."/>
            <person name="Kim H.S."/>
            <person name="Kim J.-S."/>
        </authorList>
    </citation>
    <scope>NUCLEOTIDE SEQUENCE</scope>
    <source>
        <strain evidence="1">KCTC 22746</strain>
    </source>
</reference>
<dbReference type="AlphaFoldDB" id="A0A929KYS4"/>
<dbReference type="Gene3D" id="3.90.550.10">
    <property type="entry name" value="Spore Coat Polysaccharide Biosynthesis Protein SpsA, Chain A"/>
    <property type="match status" value="1"/>
</dbReference>
<sequence length="314" mass="37235">MEYDIPILLLAFNRPDTTQLVFDQIRAVKPRYLYISTDGAREGINGEADKCETVRNIITQIDWDCEIRTYYRDKNYGCGTAVSSGISWFFEHVDMGIILEDDCLPDPTFFEYCKSLLERYKDNEEVKLISGTSFITDLSKNNSYYFTKYANIWGWATWRRVWQQYRLEIEDLEETFISTDFSSVFYNEVERRYWYKEFKKVELKQINTWDYQLLYSIWKSKGVCISPNINLIKNIGFSNNSTRTFLFDPIKMPNSAAMSFPLQHPSIEVDDNTDKYIFLNAYSHSPKRLLRLLKKNGLMKVFRYITASFSIFYN</sequence>
<evidence type="ECO:0000313" key="1">
    <source>
        <dbReference type="EMBL" id="MBE9662408.1"/>
    </source>
</evidence>
<evidence type="ECO:0000313" key="2">
    <source>
        <dbReference type="Proteomes" id="UP000622475"/>
    </source>
</evidence>
<accession>A0A929KYS4</accession>
<evidence type="ECO:0008006" key="3">
    <source>
        <dbReference type="Google" id="ProtNLM"/>
    </source>
</evidence>
<protein>
    <recommendedName>
        <fullName evidence="3">Nucleotide-diphospho-sugar transferase</fullName>
    </recommendedName>
</protein>